<dbReference type="PANTHER" id="PTHR33204">
    <property type="entry name" value="TRANSCRIPTIONAL REGULATOR, MARR FAMILY"/>
    <property type="match status" value="1"/>
</dbReference>
<evidence type="ECO:0000313" key="8">
    <source>
        <dbReference type="Proteomes" id="UP000255102"/>
    </source>
</evidence>
<dbReference type="AlphaFoldDB" id="A0A378PK88"/>
<keyword evidence="1" id="KW-0805">Transcription regulation</keyword>
<dbReference type="PROSITE" id="PS51118">
    <property type="entry name" value="HTH_HXLR"/>
    <property type="match status" value="1"/>
</dbReference>
<reference evidence="5 7" key="1">
    <citation type="submission" date="2015-04" db="EMBL/GenBank/DDBJ databases">
        <authorList>
            <person name="Calcutt M.J."/>
            <person name="Foecking M.F."/>
        </authorList>
    </citation>
    <scope>NUCLEOTIDE SEQUENCE [LARGE SCALE GENOMIC DNA]</scope>
    <source>
        <strain evidence="5 7">199/55</strain>
    </source>
</reference>
<dbReference type="Pfam" id="PF01638">
    <property type="entry name" value="HxlR"/>
    <property type="match status" value="1"/>
</dbReference>
<dbReference type="PANTHER" id="PTHR33204:SF37">
    <property type="entry name" value="HTH-TYPE TRANSCRIPTIONAL REGULATOR YODB"/>
    <property type="match status" value="1"/>
</dbReference>
<dbReference type="RefSeq" id="WP_063514115.1">
    <property type="nucleotide sequence ID" value="NZ_CP011158.1"/>
</dbReference>
<reference evidence="6 8" key="2">
    <citation type="submission" date="2018-06" db="EMBL/GenBank/DDBJ databases">
        <authorList>
            <consortium name="Pathogen Informatics"/>
            <person name="Doyle S."/>
        </authorList>
    </citation>
    <scope>NUCLEOTIDE SEQUENCE [LARGE SCALE GENOMIC DNA]</scope>
    <source>
        <strain evidence="6 8">NCTC11227</strain>
    </source>
</reference>
<dbReference type="EMBL" id="UGPW01000001">
    <property type="protein sequence ID" value="STY87172.1"/>
    <property type="molecule type" value="Genomic_DNA"/>
</dbReference>
<dbReference type="Gene3D" id="1.10.10.10">
    <property type="entry name" value="Winged helix-like DNA-binding domain superfamily/Winged helix DNA-binding domain"/>
    <property type="match status" value="1"/>
</dbReference>
<dbReference type="Proteomes" id="UP000076765">
    <property type="component" value="Chromosome"/>
</dbReference>
<evidence type="ECO:0000256" key="3">
    <source>
        <dbReference type="ARBA" id="ARBA00023163"/>
    </source>
</evidence>
<keyword evidence="3" id="KW-0804">Transcription</keyword>
<protein>
    <submittedName>
        <fullName evidence="5 6">Transcriptional regulator</fullName>
    </submittedName>
</protein>
<accession>A0A378PK88</accession>
<evidence type="ECO:0000259" key="4">
    <source>
        <dbReference type="PROSITE" id="PS51118"/>
    </source>
</evidence>
<dbReference type="EMBL" id="CP011158">
    <property type="protein sequence ID" value="ANB91541.1"/>
    <property type="molecule type" value="Genomic_DNA"/>
</dbReference>
<name>A0A378PK88_9GAMM</name>
<evidence type="ECO:0000256" key="1">
    <source>
        <dbReference type="ARBA" id="ARBA00023015"/>
    </source>
</evidence>
<gene>
    <name evidence="6" type="primary">yybR</name>
    <name evidence="5" type="ORF">MOVS_05570</name>
    <name evidence="6" type="ORF">NCTC11227_01173</name>
</gene>
<keyword evidence="2" id="KW-0238">DNA-binding</keyword>
<dbReference type="InterPro" id="IPR036388">
    <property type="entry name" value="WH-like_DNA-bd_sf"/>
</dbReference>
<dbReference type="InterPro" id="IPR002577">
    <property type="entry name" value="HTH_HxlR"/>
</dbReference>
<dbReference type="KEGG" id="moi:MOVS_05570"/>
<proteinExistence type="predicted"/>
<dbReference type="STRING" id="29433.MOVS_05570"/>
<dbReference type="Proteomes" id="UP000255102">
    <property type="component" value="Unassembled WGS sequence"/>
</dbReference>
<keyword evidence="7" id="KW-1185">Reference proteome</keyword>
<sequence length="123" mass="13965">MQHHDDDRGKVLAKDCPSRAILNHLTSRWGILVLVVLQSGTKRFSEIRREIEGVSERMLSETLKQLESDGMLIRKSFDTVPPHVEYTLTDWGKQASDKVADLVEWLEVNLNDILASQNPPKTA</sequence>
<dbReference type="GO" id="GO:0003677">
    <property type="term" value="F:DNA binding"/>
    <property type="evidence" value="ECO:0007669"/>
    <property type="project" value="UniProtKB-KW"/>
</dbReference>
<dbReference type="SUPFAM" id="SSF46785">
    <property type="entry name" value="Winged helix' DNA-binding domain"/>
    <property type="match status" value="1"/>
</dbReference>
<evidence type="ECO:0000256" key="2">
    <source>
        <dbReference type="ARBA" id="ARBA00023125"/>
    </source>
</evidence>
<feature type="domain" description="HTH hxlR-type" evidence="4">
    <location>
        <begin position="16"/>
        <end position="114"/>
    </location>
</feature>
<evidence type="ECO:0000313" key="5">
    <source>
        <dbReference type="EMBL" id="ANB91541.1"/>
    </source>
</evidence>
<evidence type="ECO:0000313" key="6">
    <source>
        <dbReference type="EMBL" id="STY87172.1"/>
    </source>
</evidence>
<evidence type="ECO:0000313" key="7">
    <source>
        <dbReference type="Proteomes" id="UP000076765"/>
    </source>
</evidence>
<organism evidence="6 8">
    <name type="scientific">Moraxella ovis</name>
    <dbReference type="NCBI Taxonomy" id="29433"/>
    <lineage>
        <taxon>Bacteria</taxon>
        <taxon>Pseudomonadati</taxon>
        <taxon>Pseudomonadota</taxon>
        <taxon>Gammaproteobacteria</taxon>
        <taxon>Moraxellales</taxon>
        <taxon>Moraxellaceae</taxon>
        <taxon>Moraxella</taxon>
    </lineage>
</organism>
<dbReference type="InterPro" id="IPR036390">
    <property type="entry name" value="WH_DNA-bd_sf"/>
</dbReference>